<evidence type="ECO:0000313" key="3">
    <source>
        <dbReference type="Proteomes" id="UP000253153"/>
    </source>
</evidence>
<sequence length="1064" mass="117611">MYQSPGEKHGFQPSYQPVDAQNQNEHEQWKPSFFGGVPWLGTAGIFIAIASAVGSIAALYSANNKAVDSWPSQHAPIQLTVMLAVLIAIGNVGLRIAHKEGTTLTWWIKMSKGATLADSHRTWEHGSSAWSSALAILHLHISKIGLVSILMAFHFANGPLIQRATDVTTGSSIEPATFQAHFSPDMFEQATGYYQTRSSVASTLSTDFMNVILAHTNREPIKLDLKGCDGVCSGTLIGAGFDFDCVQTNQNYSVGPGYGNHGTMWDVGSIQVNITDKWYPDTVNVTTKYKGDAANVGNLTVTTCILHSARVRYPFTYTNGTVELEAPTPTTDGIANRTEEMIYLETETSGMGRFSSRLGGFGIALSHIYNSNVQLYLTGMMALQGEGLMQYSWISSNDSALGEVYMTWSDPTPSILGAFNEIAFRTAATFSNSSFEQTVQGTQKRTFIKYTINTNFLAASLAVTFASALAIVLLYHGFWLLGRPVTMSPLETAHAFQSPATAGADAVEADDLAKVFENNKVRGRLKFCFAVPTSPGTPEPSKPRRNLLVSRQVNMSPFQRLPNEILDAIFIHLSPHEVWKTQQSSASTEQALDSHMRTRPHAIDSLMLWACDTGDNQAVRKAVSLGADVSVVRALLNDSSYSERLTIYRASYYPDTVRLLLDLGARIDTDFKAASDKRWERFQRDLDPEVYQLFSDRGMTDQFVDFQACIDHCLYMQIDNRWSGTEDIIEALERISILLELGASSVALILDDGNPVGTTLSYLIKSIYDWGRYPSEWCLPTLKLLLSKRPDLNAPSLETTRRFLERSLPGELGVLISWQSWVCPIAVAVGCMVELGTTEVMDILLEAGAKLNLPTHTCFQPLALYAYLSETYDGPGYKYLESNGASFEPLWHYVEESVDDGASIPIFQLCQDLSYFSPDFYDAALLVDDKLFGVVKLFTERGAVKNVGIRFIEDILRPMGEGPYNADTQSTIIKRSHILLKLTLQDDNLNPNKPGEICGLFSEIVDQAINNPTGTQVVNIIDPIIAAMLLQKGARLETRSRTKEARDHVISQLQRDPYNISFDI</sequence>
<dbReference type="OrthoDB" id="5357734at2759"/>
<feature type="transmembrane region" description="Helical" evidence="1">
    <location>
        <begin position="129"/>
        <end position="153"/>
    </location>
</feature>
<reference evidence="2 3" key="1">
    <citation type="submission" date="2018-06" db="EMBL/GenBank/DDBJ databases">
        <title>Fusarium incarnatum-equiseti species complex species 28.</title>
        <authorList>
            <person name="Gardiner D.M."/>
        </authorList>
    </citation>
    <scope>NUCLEOTIDE SEQUENCE [LARGE SCALE GENOMIC DNA]</scope>
    <source>
        <strain evidence="2 3">FIESC_28</strain>
    </source>
</reference>
<feature type="transmembrane region" description="Helical" evidence="1">
    <location>
        <begin position="75"/>
        <end position="97"/>
    </location>
</feature>
<evidence type="ECO:0008006" key="4">
    <source>
        <dbReference type="Google" id="ProtNLM"/>
    </source>
</evidence>
<proteinExistence type="predicted"/>
<keyword evidence="1" id="KW-1133">Transmembrane helix</keyword>
<dbReference type="InterPro" id="IPR036770">
    <property type="entry name" value="Ankyrin_rpt-contain_sf"/>
</dbReference>
<gene>
    <name evidence="2" type="ORF">FIESC28_04942</name>
</gene>
<protein>
    <recommendedName>
        <fullName evidence="4">F-box domain-containing protein</fullName>
    </recommendedName>
</protein>
<dbReference type="Gene3D" id="1.25.40.20">
    <property type="entry name" value="Ankyrin repeat-containing domain"/>
    <property type="match status" value="1"/>
</dbReference>
<keyword evidence="1" id="KW-0812">Transmembrane</keyword>
<name>A0A366RYG9_9HYPO</name>
<organism evidence="2 3">
    <name type="scientific">Fusarium coffeatum</name>
    <dbReference type="NCBI Taxonomy" id="231269"/>
    <lineage>
        <taxon>Eukaryota</taxon>
        <taxon>Fungi</taxon>
        <taxon>Dikarya</taxon>
        <taxon>Ascomycota</taxon>
        <taxon>Pezizomycotina</taxon>
        <taxon>Sordariomycetes</taxon>
        <taxon>Hypocreomycetidae</taxon>
        <taxon>Hypocreales</taxon>
        <taxon>Nectriaceae</taxon>
        <taxon>Fusarium</taxon>
        <taxon>Fusarium incarnatum-equiseti species complex</taxon>
    </lineage>
</organism>
<feature type="transmembrane region" description="Helical" evidence="1">
    <location>
        <begin position="39"/>
        <end position="63"/>
    </location>
</feature>
<dbReference type="InterPro" id="IPR021514">
    <property type="entry name" value="DUF3176"/>
</dbReference>
<dbReference type="PANTHER" id="PTHR37576">
    <property type="entry name" value="DEFECT AT LOW TEMPERATURE PROTEIN 1"/>
    <property type="match status" value="1"/>
</dbReference>
<accession>A0A366RYG9</accession>
<dbReference type="Proteomes" id="UP000253153">
    <property type="component" value="Unassembled WGS sequence"/>
</dbReference>
<dbReference type="AlphaFoldDB" id="A0A366RYG9"/>
<dbReference type="EMBL" id="QKXC01000101">
    <property type="protein sequence ID" value="RBR21405.1"/>
    <property type="molecule type" value="Genomic_DNA"/>
</dbReference>
<keyword evidence="1" id="KW-0472">Membrane</keyword>
<evidence type="ECO:0000256" key="1">
    <source>
        <dbReference type="SAM" id="Phobius"/>
    </source>
</evidence>
<evidence type="ECO:0000313" key="2">
    <source>
        <dbReference type="EMBL" id="RBR21405.1"/>
    </source>
</evidence>
<dbReference type="PANTHER" id="PTHR37576:SF2">
    <property type="entry name" value="DEFECT AT LOW TEMPERATURE PROTEIN 1"/>
    <property type="match status" value="1"/>
</dbReference>
<dbReference type="RefSeq" id="XP_031016854.1">
    <property type="nucleotide sequence ID" value="XM_031159089.1"/>
</dbReference>
<comment type="caution">
    <text evidence="2">The sequence shown here is derived from an EMBL/GenBank/DDBJ whole genome shotgun (WGS) entry which is preliminary data.</text>
</comment>
<feature type="transmembrane region" description="Helical" evidence="1">
    <location>
        <begin position="456"/>
        <end position="481"/>
    </location>
</feature>
<keyword evidence="3" id="KW-1185">Reference proteome</keyword>
<dbReference type="GeneID" id="41994385"/>
<dbReference type="Pfam" id="PF11374">
    <property type="entry name" value="DUF3176"/>
    <property type="match status" value="1"/>
</dbReference>